<keyword evidence="9 10" id="KW-0472">Membrane</keyword>
<dbReference type="InterPro" id="IPR004772">
    <property type="entry name" value="TrkH"/>
</dbReference>
<evidence type="ECO:0000256" key="2">
    <source>
        <dbReference type="ARBA" id="ARBA00022448"/>
    </source>
</evidence>
<evidence type="ECO:0000256" key="10">
    <source>
        <dbReference type="SAM" id="Phobius"/>
    </source>
</evidence>
<dbReference type="EMBL" id="JACJIP010000004">
    <property type="protein sequence ID" value="MBA9084455.1"/>
    <property type="molecule type" value="Genomic_DNA"/>
</dbReference>
<feature type="transmembrane region" description="Helical" evidence="10">
    <location>
        <begin position="12"/>
        <end position="30"/>
    </location>
</feature>
<accession>A0A7W3XQI0</accession>
<evidence type="ECO:0000256" key="8">
    <source>
        <dbReference type="ARBA" id="ARBA00023065"/>
    </source>
</evidence>
<dbReference type="Pfam" id="PF02386">
    <property type="entry name" value="TrkH"/>
    <property type="match status" value="1"/>
</dbReference>
<dbReference type="InterPro" id="IPR003445">
    <property type="entry name" value="Cat_transpt"/>
</dbReference>
<evidence type="ECO:0000313" key="11">
    <source>
        <dbReference type="EMBL" id="MBA9084455.1"/>
    </source>
</evidence>
<gene>
    <name evidence="11" type="ORF">FHR92_000912</name>
</gene>
<keyword evidence="3" id="KW-1003">Cell membrane</keyword>
<dbReference type="GO" id="GO:0015379">
    <property type="term" value="F:potassium:chloride symporter activity"/>
    <property type="evidence" value="ECO:0007669"/>
    <property type="project" value="InterPro"/>
</dbReference>
<sequence>MRKGFKFSPPQVLVMGFAIIILAGAFLLMLPISSATGESLPFIDAFFTATSATCVTGLVVRDTGTYFSTFGQGVIMVLIQIGGLGFMTMATLFSLVFKRKISLKDRLLLQEAMNQNTMEGIVRLIRKVLLYSVVIESCSALIFAIRLAFDMPLGRALYFGIFHAVSFFNNAGFDLFGDYRSLTSYVADPVMNLVSMFLIVSGGLGFIVLSDLIELRRRRKMSLHSKVVLSMTGSLIVIGALVIFIFEFSNSKTLEPLSWSGKIWGSLFQSVTPRTAGANSLDIGALRQASQFFIIILMFIGASPSSTGGGIKTTTFTILVGAVFSMIRGRSDLVLFRYRLAEERIFKAVTITMLSLFLVIFVAMLLSTTEDASFLSILFEATSAFGTVGLTMGLTGKLTVMGKVIISLTMFAGRLGPLTLAYALGPKKEKELYRHPEGKMIIG</sequence>
<evidence type="ECO:0000256" key="1">
    <source>
        <dbReference type="ARBA" id="ARBA00004651"/>
    </source>
</evidence>
<organism evidence="11 12">
    <name type="scientific">Fontibacillus solani</name>
    <dbReference type="NCBI Taxonomy" id="1572857"/>
    <lineage>
        <taxon>Bacteria</taxon>
        <taxon>Bacillati</taxon>
        <taxon>Bacillota</taxon>
        <taxon>Bacilli</taxon>
        <taxon>Bacillales</taxon>
        <taxon>Paenibacillaceae</taxon>
        <taxon>Fontibacillus</taxon>
    </lineage>
</organism>
<keyword evidence="6" id="KW-0630">Potassium</keyword>
<dbReference type="GO" id="GO:0005886">
    <property type="term" value="C:plasma membrane"/>
    <property type="evidence" value="ECO:0007669"/>
    <property type="project" value="UniProtKB-SubCell"/>
</dbReference>
<comment type="caution">
    <text evidence="11">The sequence shown here is derived from an EMBL/GenBank/DDBJ whole genome shotgun (WGS) entry which is preliminary data.</text>
</comment>
<comment type="subcellular location">
    <subcellularLocation>
        <location evidence="1">Cell membrane</location>
        <topology evidence="1">Multi-pass membrane protein</topology>
    </subcellularLocation>
</comment>
<dbReference type="AlphaFoldDB" id="A0A7W3XQI0"/>
<name>A0A7W3XQI0_9BACL</name>
<protein>
    <submittedName>
        <fullName evidence="11">Trk system potassium uptake protein TrkH</fullName>
    </submittedName>
</protein>
<dbReference type="PANTHER" id="PTHR32024">
    <property type="entry name" value="TRK SYSTEM POTASSIUM UPTAKE PROTEIN TRKG-RELATED"/>
    <property type="match status" value="1"/>
</dbReference>
<evidence type="ECO:0000256" key="4">
    <source>
        <dbReference type="ARBA" id="ARBA00022538"/>
    </source>
</evidence>
<evidence type="ECO:0000256" key="3">
    <source>
        <dbReference type="ARBA" id="ARBA00022475"/>
    </source>
</evidence>
<evidence type="ECO:0000256" key="7">
    <source>
        <dbReference type="ARBA" id="ARBA00022989"/>
    </source>
</evidence>
<keyword evidence="7 10" id="KW-1133">Transmembrane helix</keyword>
<keyword evidence="12" id="KW-1185">Reference proteome</keyword>
<evidence type="ECO:0000313" key="12">
    <source>
        <dbReference type="Proteomes" id="UP000567067"/>
    </source>
</evidence>
<feature type="transmembrane region" description="Helical" evidence="10">
    <location>
        <begin position="345"/>
        <end position="366"/>
    </location>
</feature>
<keyword evidence="4" id="KW-0633">Potassium transport</keyword>
<feature type="transmembrane region" description="Helical" evidence="10">
    <location>
        <begin position="292"/>
        <end position="324"/>
    </location>
</feature>
<proteinExistence type="predicted"/>
<dbReference type="PANTHER" id="PTHR32024:SF1">
    <property type="entry name" value="KTR SYSTEM POTASSIUM UPTAKE PROTEIN B"/>
    <property type="match status" value="1"/>
</dbReference>
<evidence type="ECO:0000256" key="9">
    <source>
        <dbReference type="ARBA" id="ARBA00023136"/>
    </source>
</evidence>
<keyword evidence="8" id="KW-0406">Ion transport</keyword>
<evidence type="ECO:0000256" key="5">
    <source>
        <dbReference type="ARBA" id="ARBA00022692"/>
    </source>
</evidence>
<feature type="transmembrane region" description="Helical" evidence="10">
    <location>
        <begin position="73"/>
        <end position="97"/>
    </location>
</feature>
<feature type="transmembrane region" description="Helical" evidence="10">
    <location>
        <begin position="372"/>
        <end position="392"/>
    </location>
</feature>
<keyword evidence="5 10" id="KW-0812">Transmembrane</keyword>
<dbReference type="Proteomes" id="UP000567067">
    <property type="component" value="Unassembled WGS sequence"/>
</dbReference>
<reference evidence="11 12" key="1">
    <citation type="submission" date="2020-08" db="EMBL/GenBank/DDBJ databases">
        <title>Genomic Encyclopedia of Type Strains, Phase III (KMG-III): the genomes of soil and plant-associated and newly described type strains.</title>
        <authorList>
            <person name="Whitman W."/>
        </authorList>
    </citation>
    <scope>NUCLEOTIDE SEQUENCE [LARGE SCALE GENOMIC DNA]</scope>
    <source>
        <strain evidence="11 12">CECT 8693</strain>
    </source>
</reference>
<feature type="transmembrane region" description="Helical" evidence="10">
    <location>
        <begin position="128"/>
        <end position="149"/>
    </location>
</feature>
<feature type="transmembrane region" description="Helical" evidence="10">
    <location>
        <begin position="227"/>
        <end position="246"/>
    </location>
</feature>
<keyword evidence="2" id="KW-0813">Transport</keyword>
<evidence type="ECO:0000256" key="6">
    <source>
        <dbReference type="ARBA" id="ARBA00022958"/>
    </source>
</evidence>
<feature type="transmembrane region" description="Helical" evidence="10">
    <location>
        <begin position="193"/>
        <end position="215"/>
    </location>
</feature>
<dbReference type="NCBIfam" id="TIGR00933">
    <property type="entry name" value="2a38"/>
    <property type="match status" value="1"/>
</dbReference>